<name>A0A4R3QI50_RHISU</name>
<dbReference type="EMBL" id="SMBH01000003">
    <property type="protein sequence ID" value="TCU17896.1"/>
    <property type="molecule type" value="Genomic_DNA"/>
</dbReference>
<gene>
    <name evidence="1" type="ORF">EV132_10312</name>
</gene>
<evidence type="ECO:0000313" key="2">
    <source>
        <dbReference type="Proteomes" id="UP000294576"/>
    </source>
</evidence>
<comment type="caution">
    <text evidence="1">The sequence shown here is derived from an EMBL/GenBank/DDBJ whole genome shotgun (WGS) entry which is preliminary data.</text>
</comment>
<organism evidence="1 2">
    <name type="scientific">Rhizobium sullae</name>
    <name type="common">Rhizobium hedysari</name>
    <dbReference type="NCBI Taxonomy" id="50338"/>
    <lineage>
        <taxon>Bacteria</taxon>
        <taxon>Pseudomonadati</taxon>
        <taxon>Pseudomonadota</taxon>
        <taxon>Alphaproteobacteria</taxon>
        <taxon>Hyphomicrobiales</taxon>
        <taxon>Rhizobiaceae</taxon>
        <taxon>Rhizobium/Agrobacterium group</taxon>
        <taxon>Rhizobium</taxon>
    </lineage>
</organism>
<accession>A0A4R3QI50</accession>
<dbReference type="AlphaFoldDB" id="A0A4R3QI50"/>
<proteinExistence type="predicted"/>
<dbReference type="RefSeq" id="WP_132560112.1">
    <property type="nucleotide sequence ID" value="NZ_SMBH01000003.1"/>
</dbReference>
<sequence>MSDERDFYTDDKPFHDLAMNWEMACRLCFADDDFYKRKVKDAHPVVRKKALEWYEDEEKVLSYFYAPADKVRRRMDVQGYTTQRCRALWEREYAHHIARSEELAASGDYPDFAKEIAEQKGLTFETWQAKQSTAGVDEFMRFGGVHVFNFIDTFAALALAIDVYKPEAIWTDFTDFLEGYDPNHSIRQNLDAQPVDYELDFIEASGNVLILTEGTSDTKILSKAIRAMYPEFADMYEFLDFEEFKIEGGVSMVTKMIKAFAGVRMTQRTIGLFDNDAAGWEQKVLLDRMTNLPPSIRTMLLPDVEIGRDYPTLGPEGLRAMDVNGSACSIELFLGRAALSDENGNLRPIRWSAWNKAAGRYQGELENKNAATQHFLDAMYAGGDPQALRAIFPEMDGLLNHLFRAFH</sequence>
<protein>
    <submittedName>
        <fullName evidence="1">Uncharacterized protein</fullName>
    </submittedName>
</protein>
<dbReference type="Proteomes" id="UP000294576">
    <property type="component" value="Unassembled WGS sequence"/>
</dbReference>
<reference evidence="1 2" key="1">
    <citation type="submission" date="2019-03" db="EMBL/GenBank/DDBJ databases">
        <title>Genomic Encyclopedia of Type Strains, Phase IV (KMG-V): Genome sequencing to study the core and pangenomes of soil and plant-associated prokaryotes.</title>
        <authorList>
            <person name="Whitman W."/>
        </authorList>
    </citation>
    <scope>NUCLEOTIDE SEQUENCE [LARGE SCALE GENOMIC DNA]</scope>
    <source>
        <strain evidence="1 2">Hc14</strain>
    </source>
</reference>
<evidence type="ECO:0000313" key="1">
    <source>
        <dbReference type="EMBL" id="TCU17896.1"/>
    </source>
</evidence>